<dbReference type="GO" id="GO:0071916">
    <property type="term" value="F:dipeptide transmembrane transporter activity"/>
    <property type="evidence" value="ECO:0007669"/>
    <property type="project" value="TreeGrafter"/>
</dbReference>
<proteinExistence type="inferred from homology"/>
<comment type="similarity">
    <text evidence="7">Belongs to the binding-protein-dependent transport system permease family.</text>
</comment>
<dbReference type="EMBL" id="RZTZ01000004">
    <property type="protein sequence ID" value="RVT62748.1"/>
    <property type="molecule type" value="Genomic_DNA"/>
</dbReference>
<feature type="domain" description="ABC transmembrane type-1" evidence="8">
    <location>
        <begin position="95"/>
        <end position="304"/>
    </location>
</feature>
<dbReference type="SUPFAM" id="SSF161098">
    <property type="entry name" value="MetI-like"/>
    <property type="match status" value="1"/>
</dbReference>
<feature type="transmembrane region" description="Helical" evidence="7">
    <location>
        <begin position="131"/>
        <end position="157"/>
    </location>
</feature>
<evidence type="ECO:0000256" key="4">
    <source>
        <dbReference type="ARBA" id="ARBA00022692"/>
    </source>
</evidence>
<evidence type="ECO:0000256" key="5">
    <source>
        <dbReference type="ARBA" id="ARBA00022989"/>
    </source>
</evidence>
<keyword evidence="2 7" id="KW-0813">Transport</keyword>
<organism evidence="9 10">
    <name type="scientific">Niallia taxi</name>
    <dbReference type="NCBI Taxonomy" id="2499688"/>
    <lineage>
        <taxon>Bacteria</taxon>
        <taxon>Bacillati</taxon>
        <taxon>Bacillota</taxon>
        <taxon>Bacilli</taxon>
        <taxon>Bacillales</taxon>
        <taxon>Bacillaceae</taxon>
        <taxon>Niallia</taxon>
    </lineage>
</organism>
<dbReference type="Proteomes" id="UP000288024">
    <property type="component" value="Unassembled WGS sequence"/>
</dbReference>
<feature type="transmembrane region" description="Helical" evidence="7">
    <location>
        <begin position="9"/>
        <end position="29"/>
    </location>
</feature>
<keyword evidence="4 7" id="KW-0812">Transmembrane</keyword>
<accession>A0A3S2TX99</accession>
<dbReference type="GO" id="GO:0005886">
    <property type="term" value="C:plasma membrane"/>
    <property type="evidence" value="ECO:0007669"/>
    <property type="project" value="UniProtKB-SubCell"/>
</dbReference>
<evidence type="ECO:0000256" key="2">
    <source>
        <dbReference type="ARBA" id="ARBA00022448"/>
    </source>
</evidence>
<dbReference type="GeneID" id="87618937"/>
<name>A0A3S2TX99_9BACI</name>
<feature type="transmembrane region" description="Helical" evidence="7">
    <location>
        <begin position="177"/>
        <end position="196"/>
    </location>
</feature>
<dbReference type="PANTHER" id="PTHR43163">
    <property type="entry name" value="DIPEPTIDE TRANSPORT SYSTEM PERMEASE PROTEIN DPPB-RELATED"/>
    <property type="match status" value="1"/>
</dbReference>
<evidence type="ECO:0000256" key="7">
    <source>
        <dbReference type="RuleBase" id="RU363032"/>
    </source>
</evidence>
<dbReference type="Pfam" id="PF00528">
    <property type="entry name" value="BPD_transp_1"/>
    <property type="match status" value="1"/>
</dbReference>
<dbReference type="PANTHER" id="PTHR43163:SF6">
    <property type="entry name" value="DIPEPTIDE TRANSPORT SYSTEM PERMEASE PROTEIN DPPB-RELATED"/>
    <property type="match status" value="1"/>
</dbReference>
<dbReference type="PROSITE" id="PS50928">
    <property type="entry name" value="ABC_TM1"/>
    <property type="match status" value="1"/>
</dbReference>
<feature type="transmembrane region" description="Helical" evidence="7">
    <location>
        <begin position="234"/>
        <end position="256"/>
    </location>
</feature>
<evidence type="ECO:0000313" key="9">
    <source>
        <dbReference type="EMBL" id="RVT62748.1"/>
    </source>
</evidence>
<evidence type="ECO:0000313" key="10">
    <source>
        <dbReference type="Proteomes" id="UP000288024"/>
    </source>
</evidence>
<sequence length="317" mass="34099">MGGYIIRRLLSLIPVLLVVAVVVFLIIHITPGNPAMIILGEGATPEQIAELNQKLGLDKPLIAQFFIWLANIAQGDFGNSYFLGKPVLIAFLENAGPTLSLAVLSQLIGVTIALLFGIVAAKNQGRMKDDLISGTSLIGISIPSFLLGSFLIMIFAVQLKVLPVSGYAPLSQGIWEHLKYLILPAITLGTIQAALITRMTRSSLLDTLSENFIKTAKAKGVSERAILLKHTLRVAFLPILTVIGESFAGLITGAAVTESLFNIPGLGQLIVASINRRDYAVIQGAVLMITVVYVLMNLLVDLLYAVIDPRVRNSYQA</sequence>
<dbReference type="InterPro" id="IPR000515">
    <property type="entry name" value="MetI-like"/>
</dbReference>
<evidence type="ECO:0000256" key="1">
    <source>
        <dbReference type="ARBA" id="ARBA00004651"/>
    </source>
</evidence>
<reference evidence="9 10" key="1">
    <citation type="submission" date="2019-01" db="EMBL/GenBank/DDBJ databases">
        <title>Bacillus sp. M5HDSG1-1, whole genome shotgun sequence.</title>
        <authorList>
            <person name="Tuo L."/>
        </authorList>
    </citation>
    <scope>NUCLEOTIDE SEQUENCE [LARGE SCALE GENOMIC DNA]</scope>
    <source>
        <strain evidence="9 10">M5HDSG1-1</strain>
    </source>
</reference>
<comment type="subcellular location">
    <subcellularLocation>
        <location evidence="1 7">Cell membrane</location>
        <topology evidence="1 7">Multi-pass membrane protein</topology>
    </subcellularLocation>
</comment>
<evidence type="ECO:0000259" key="8">
    <source>
        <dbReference type="PROSITE" id="PS50928"/>
    </source>
</evidence>
<protein>
    <submittedName>
        <fullName evidence="9">ABC transporter permease</fullName>
    </submittedName>
</protein>
<keyword evidence="5 7" id="KW-1133">Transmembrane helix</keyword>
<dbReference type="AlphaFoldDB" id="A0A3S2TX99"/>
<evidence type="ECO:0000256" key="3">
    <source>
        <dbReference type="ARBA" id="ARBA00022475"/>
    </source>
</evidence>
<feature type="transmembrane region" description="Helical" evidence="7">
    <location>
        <begin position="99"/>
        <end position="119"/>
    </location>
</feature>
<dbReference type="Gene3D" id="1.10.3720.10">
    <property type="entry name" value="MetI-like"/>
    <property type="match status" value="1"/>
</dbReference>
<dbReference type="RefSeq" id="WP_127738699.1">
    <property type="nucleotide sequence ID" value="NZ_CP196003.1"/>
</dbReference>
<keyword evidence="3" id="KW-1003">Cell membrane</keyword>
<keyword evidence="6 7" id="KW-0472">Membrane</keyword>
<feature type="transmembrane region" description="Helical" evidence="7">
    <location>
        <begin position="285"/>
        <end position="307"/>
    </location>
</feature>
<evidence type="ECO:0000256" key="6">
    <source>
        <dbReference type="ARBA" id="ARBA00023136"/>
    </source>
</evidence>
<dbReference type="InterPro" id="IPR035906">
    <property type="entry name" value="MetI-like_sf"/>
</dbReference>
<comment type="caution">
    <text evidence="9">The sequence shown here is derived from an EMBL/GenBank/DDBJ whole genome shotgun (WGS) entry which is preliminary data.</text>
</comment>
<gene>
    <name evidence="9" type="ORF">EM808_13385</name>
</gene>
<dbReference type="CDD" id="cd06261">
    <property type="entry name" value="TM_PBP2"/>
    <property type="match status" value="1"/>
</dbReference>
<dbReference type="InterPro" id="IPR045621">
    <property type="entry name" value="BPD_transp_1_N"/>
</dbReference>
<keyword evidence="10" id="KW-1185">Reference proteome</keyword>
<dbReference type="Pfam" id="PF19300">
    <property type="entry name" value="BPD_transp_1_N"/>
    <property type="match status" value="1"/>
</dbReference>